<feature type="compositionally biased region" description="Basic and acidic residues" evidence="9">
    <location>
        <begin position="83"/>
        <end position="101"/>
    </location>
</feature>
<dbReference type="SMART" id="SM00109">
    <property type="entry name" value="C1"/>
    <property type="match status" value="1"/>
</dbReference>
<dbReference type="InterPro" id="IPR008937">
    <property type="entry name" value="Ras-like_GEF"/>
</dbReference>
<name>A0A6F9DQQ3_9ASCI</name>
<dbReference type="FunFam" id="1.10.840.10:FF:000003">
    <property type="entry name" value="Ras guanyl-releasing protein 3 isoform 1"/>
    <property type="match status" value="1"/>
</dbReference>
<dbReference type="PROSITE" id="PS50212">
    <property type="entry name" value="RASGEF_NTER"/>
    <property type="match status" value="1"/>
</dbReference>
<dbReference type="GO" id="GO:0007265">
    <property type="term" value="P:Ras protein signal transduction"/>
    <property type="evidence" value="ECO:0007669"/>
    <property type="project" value="TreeGrafter"/>
</dbReference>
<feature type="compositionally biased region" description="Low complexity" evidence="9">
    <location>
        <begin position="983"/>
        <end position="995"/>
    </location>
</feature>
<organism evidence="14">
    <name type="scientific">Phallusia mammillata</name>
    <dbReference type="NCBI Taxonomy" id="59560"/>
    <lineage>
        <taxon>Eukaryota</taxon>
        <taxon>Metazoa</taxon>
        <taxon>Chordata</taxon>
        <taxon>Tunicata</taxon>
        <taxon>Ascidiacea</taxon>
        <taxon>Phlebobranchia</taxon>
        <taxon>Ascidiidae</taxon>
        <taxon>Phallusia</taxon>
    </lineage>
</organism>
<feature type="region of interest" description="Disordered" evidence="9">
    <location>
        <begin position="170"/>
        <end position="203"/>
    </location>
</feature>
<evidence type="ECO:0000259" key="11">
    <source>
        <dbReference type="PROSITE" id="PS50081"/>
    </source>
</evidence>
<sequence>MPYNLTQYLSRTGTDTSPHECTVYQRQAMDKSWRSSMINQRPIPSCTGSPLAQRVSFITSRQNSDHTTKLHRRSYPRTSLDGSLEHIPEIRAGRFRSESESSVRSSRSHSFSVASSNKGRHRFKDTVLSILRRRSTNYKPSYVQPRKATTSSTGAMSYPGYRRLRETSAPVARQTSNCVGHRQSANGEITTENGHSREEDNHPASVESLVRRCAECFDPEGNCRNEDFPRVLLLTHLWFMTSEQLIVLFTQLYEEESTSYEMKKSVFFAIRFWLHEFPHMFDLDHNLVRGLQELQEMSLDDPDVDTTTIDLRNKGSYKWMSDAHLSIRPNQVNRKRRKVSLVFTHLEPEELAIHISYLEYKSFRRLTLTDFHNYAVHGVIKDNLKLERAVFLFNNITHWVQCMVLDHVKPQERAVAVVKFVEIAKKLHAMRNFNTLMAIVGALTHTAIARMKKTMSFVPKDTLKTLDELVELLDSKANYCAYRRAYGQITNEFKIPVIGILMKDLIALHAAYPDRVGDELINVRKMMMIGSIFQELTGLQRTAFPYEVNRDLVNTLRVSLYLNYSEEEIYQLSVVREPRDVKHSTSGNGTSPSRFVNMGFAEFARYTCQLDRETIKQHVNAMVQSVFKAYDLNADGFISEAEFESFIQNFPGLDSFATVDKDQDGRISMPEMLDYFLKISSTRRNEFTQSFKHDFVETSYFHPTFCEECEKLLWGLVKQGWKCKDCGINCHKHCKGRIVQECRPKASSRNGSVATASQVLKKGDKLRDKSSVSSESDMSANGDLVNNVITAVIEDEAFEIPSDLKTSKTSQMKRSTSLAAADVLSTRVKLDPGEHRHSRMASKTPPPVRKASSPILSSNMSLQRKMHNFMISKKRTSVKRLVNDAGTQTPGAIPEAEAEVTPVSSFLYGKAPIVKQATTKKDRLDSTGEELSDERPSDEDSSPPPASNDVTRMTSHERHTELLLDRSPAERRDSGLSGCSCLTVASTSTSTPVTPQAMESNTPGNTQFSYPSSVSPLQANNDSEAVKANNNLSLASENARLRKENEQLREELSNAKQLIINLQTQLSLAATSPAT</sequence>
<proteinExistence type="evidence at transcript level"/>
<keyword evidence="4" id="KW-0863">Zinc-finger</keyword>
<feature type="compositionally biased region" description="Low complexity" evidence="9">
    <location>
        <begin position="102"/>
        <end position="116"/>
    </location>
</feature>
<feature type="region of interest" description="Disordered" evidence="9">
    <location>
        <begin position="919"/>
        <end position="1012"/>
    </location>
</feature>
<feature type="domain" description="EF-hand" evidence="13">
    <location>
        <begin position="656"/>
        <end position="682"/>
    </location>
</feature>
<feature type="compositionally biased region" description="Polar residues" evidence="9">
    <location>
        <begin position="747"/>
        <end position="758"/>
    </location>
</feature>
<feature type="domain" description="Ras-GEF" evidence="10">
    <location>
        <begin position="347"/>
        <end position="579"/>
    </location>
</feature>
<dbReference type="AlphaFoldDB" id="A0A6F9DQQ3"/>
<evidence type="ECO:0000256" key="3">
    <source>
        <dbReference type="ARBA" id="ARBA00022723"/>
    </source>
</evidence>
<feature type="compositionally biased region" description="Basic and acidic residues" evidence="9">
    <location>
        <begin position="761"/>
        <end position="770"/>
    </location>
</feature>
<evidence type="ECO:0000256" key="9">
    <source>
        <dbReference type="SAM" id="MobiDB-lite"/>
    </source>
</evidence>
<dbReference type="PROSITE" id="PS50009">
    <property type="entry name" value="RASGEF_CAT"/>
    <property type="match status" value="1"/>
</dbReference>
<keyword evidence="2 7" id="KW-0344">Guanine-nucleotide releasing factor</keyword>
<protein>
    <submittedName>
        <fullName evidence="14">RAS guanyl-releasing protein 1</fullName>
    </submittedName>
</protein>
<dbReference type="CDD" id="cd20808">
    <property type="entry name" value="C1_RASGRP"/>
    <property type="match status" value="1"/>
</dbReference>
<keyword evidence="8" id="KW-0175">Coiled coil</keyword>
<evidence type="ECO:0000256" key="1">
    <source>
        <dbReference type="ARBA" id="ARBA00009566"/>
    </source>
</evidence>
<feature type="compositionally biased region" description="Basic and acidic residues" evidence="9">
    <location>
        <begin position="954"/>
        <end position="974"/>
    </location>
</feature>
<dbReference type="Pfam" id="PF00617">
    <property type="entry name" value="RasGEF"/>
    <property type="match status" value="1"/>
</dbReference>
<dbReference type="GO" id="GO:0008270">
    <property type="term" value="F:zinc ion binding"/>
    <property type="evidence" value="ECO:0007669"/>
    <property type="project" value="UniProtKB-KW"/>
</dbReference>
<dbReference type="SUPFAM" id="SSF57889">
    <property type="entry name" value="Cysteine-rich domain"/>
    <property type="match status" value="1"/>
</dbReference>
<evidence type="ECO:0000313" key="14">
    <source>
        <dbReference type="EMBL" id="CAB3265449.1"/>
    </source>
</evidence>
<evidence type="ECO:0000259" key="12">
    <source>
        <dbReference type="PROSITE" id="PS50212"/>
    </source>
</evidence>
<dbReference type="PROSITE" id="PS50081">
    <property type="entry name" value="ZF_DAG_PE_2"/>
    <property type="match status" value="1"/>
</dbReference>
<dbReference type="CDD" id="cd00051">
    <property type="entry name" value="EFh"/>
    <property type="match status" value="1"/>
</dbReference>
<dbReference type="InterPro" id="IPR036964">
    <property type="entry name" value="RASGEF_cat_dom_sf"/>
</dbReference>
<dbReference type="PANTHER" id="PTHR23113:SF252">
    <property type="entry name" value="RAS GUANYL-RELEASING PROTEIN 3"/>
    <property type="match status" value="1"/>
</dbReference>
<evidence type="ECO:0000256" key="7">
    <source>
        <dbReference type="PROSITE-ProRule" id="PRU00168"/>
    </source>
</evidence>
<dbReference type="Pfam" id="PF13499">
    <property type="entry name" value="EF-hand_7"/>
    <property type="match status" value="1"/>
</dbReference>
<dbReference type="GO" id="GO:0005085">
    <property type="term" value="F:guanyl-nucleotide exchange factor activity"/>
    <property type="evidence" value="ECO:0007669"/>
    <property type="project" value="UniProtKB-KW"/>
</dbReference>
<keyword evidence="5" id="KW-0862">Zinc</keyword>
<dbReference type="InterPro" id="IPR002048">
    <property type="entry name" value="EF_hand_dom"/>
</dbReference>
<evidence type="ECO:0000256" key="2">
    <source>
        <dbReference type="ARBA" id="ARBA00022658"/>
    </source>
</evidence>
<dbReference type="SUPFAM" id="SSF47473">
    <property type="entry name" value="EF-hand"/>
    <property type="match status" value="1"/>
</dbReference>
<feature type="domain" description="EF-hand" evidence="13">
    <location>
        <begin position="618"/>
        <end position="653"/>
    </location>
</feature>
<feature type="domain" description="Phorbol-ester/DAG-type" evidence="11">
    <location>
        <begin position="692"/>
        <end position="742"/>
    </location>
</feature>
<feature type="compositionally biased region" description="Polar residues" evidence="9">
    <location>
        <begin position="997"/>
        <end position="1012"/>
    </location>
</feature>
<keyword evidence="6" id="KW-0106">Calcium</keyword>
<accession>A0A6F9DQQ3</accession>
<feature type="compositionally biased region" description="Polar residues" evidence="9">
    <location>
        <begin position="173"/>
        <end position="193"/>
    </location>
</feature>
<feature type="domain" description="N-terminal Ras-GEF" evidence="12">
    <location>
        <begin position="197"/>
        <end position="319"/>
    </location>
</feature>
<evidence type="ECO:0000256" key="8">
    <source>
        <dbReference type="SAM" id="Coils"/>
    </source>
</evidence>
<feature type="compositionally biased region" description="Acidic residues" evidence="9">
    <location>
        <begin position="927"/>
        <end position="941"/>
    </location>
</feature>
<dbReference type="Gene3D" id="1.10.840.10">
    <property type="entry name" value="Ras guanine-nucleotide exchange factors catalytic domain"/>
    <property type="match status" value="1"/>
</dbReference>
<feature type="coiled-coil region" evidence="8">
    <location>
        <begin position="1031"/>
        <end position="1065"/>
    </location>
</feature>
<feature type="region of interest" description="Disordered" evidence="9">
    <location>
        <begin position="139"/>
        <end position="158"/>
    </location>
</feature>
<dbReference type="InterPro" id="IPR002219">
    <property type="entry name" value="PKC_DAG/PE"/>
</dbReference>
<dbReference type="InterPro" id="IPR046349">
    <property type="entry name" value="C1-like_sf"/>
</dbReference>
<feature type="region of interest" description="Disordered" evidence="9">
    <location>
        <begin position="746"/>
        <end position="779"/>
    </location>
</feature>
<dbReference type="PROSITE" id="PS00479">
    <property type="entry name" value="ZF_DAG_PE_1"/>
    <property type="match status" value="1"/>
</dbReference>
<dbReference type="PROSITE" id="PS00018">
    <property type="entry name" value="EF_HAND_1"/>
    <property type="match status" value="2"/>
</dbReference>
<dbReference type="InterPro" id="IPR011992">
    <property type="entry name" value="EF-hand-dom_pair"/>
</dbReference>
<keyword evidence="3" id="KW-0479">Metal-binding</keyword>
<dbReference type="SUPFAM" id="SSF48366">
    <property type="entry name" value="Ras GEF"/>
    <property type="match status" value="1"/>
</dbReference>
<evidence type="ECO:0000256" key="4">
    <source>
        <dbReference type="ARBA" id="ARBA00022771"/>
    </source>
</evidence>
<feature type="region of interest" description="Disordered" evidence="9">
    <location>
        <begin position="62"/>
        <end position="118"/>
    </location>
</feature>
<dbReference type="InterPro" id="IPR000651">
    <property type="entry name" value="Ras-like_Gua-exchang_fac_N"/>
</dbReference>
<dbReference type="Gene3D" id="1.10.238.10">
    <property type="entry name" value="EF-hand"/>
    <property type="match status" value="1"/>
</dbReference>
<gene>
    <name evidence="14" type="primary">Rasgrp1</name>
</gene>
<dbReference type="Gene3D" id="1.20.870.10">
    <property type="entry name" value="Son of sevenless (SoS) protein Chain: S domain 1"/>
    <property type="match status" value="1"/>
</dbReference>
<feature type="region of interest" description="Disordered" evidence="9">
    <location>
        <begin position="831"/>
        <end position="854"/>
    </location>
</feature>
<dbReference type="PROSITE" id="PS50222">
    <property type="entry name" value="EF_HAND_2"/>
    <property type="match status" value="2"/>
</dbReference>
<dbReference type="Gene3D" id="3.30.60.20">
    <property type="match status" value="1"/>
</dbReference>
<dbReference type="InterPro" id="IPR001895">
    <property type="entry name" value="RASGEF_cat_dom"/>
</dbReference>
<dbReference type="GO" id="GO:0005886">
    <property type="term" value="C:plasma membrane"/>
    <property type="evidence" value="ECO:0007669"/>
    <property type="project" value="TreeGrafter"/>
</dbReference>
<dbReference type="InterPro" id="IPR023578">
    <property type="entry name" value="Ras_GEF_dom_sf"/>
</dbReference>
<evidence type="ECO:0000259" key="13">
    <source>
        <dbReference type="PROSITE" id="PS50222"/>
    </source>
</evidence>
<dbReference type="EMBL" id="LR789587">
    <property type="protein sequence ID" value="CAB3265449.1"/>
    <property type="molecule type" value="mRNA"/>
</dbReference>
<evidence type="ECO:0000259" key="10">
    <source>
        <dbReference type="PROSITE" id="PS50009"/>
    </source>
</evidence>
<reference evidence="14" key="1">
    <citation type="submission" date="2020-04" db="EMBL/GenBank/DDBJ databases">
        <authorList>
            <person name="Neveu A P."/>
        </authorList>
    </citation>
    <scope>NUCLEOTIDE SEQUENCE</scope>
    <source>
        <tissue evidence="14">Whole embryo</tissue>
    </source>
</reference>
<dbReference type="GO" id="GO:0005509">
    <property type="term" value="F:calcium ion binding"/>
    <property type="evidence" value="ECO:0007669"/>
    <property type="project" value="InterPro"/>
</dbReference>
<dbReference type="CDD" id="cd00155">
    <property type="entry name" value="RasGEF"/>
    <property type="match status" value="1"/>
</dbReference>
<dbReference type="InterPro" id="IPR018247">
    <property type="entry name" value="EF_Hand_1_Ca_BS"/>
</dbReference>
<comment type="similarity">
    <text evidence="1">Belongs to the RASGRP family.</text>
</comment>
<dbReference type="PANTHER" id="PTHR23113">
    <property type="entry name" value="GUANINE NUCLEOTIDE EXCHANGE FACTOR"/>
    <property type="match status" value="1"/>
</dbReference>
<evidence type="ECO:0000256" key="5">
    <source>
        <dbReference type="ARBA" id="ARBA00022833"/>
    </source>
</evidence>
<evidence type="ECO:0000256" key="6">
    <source>
        <dbReference type="ARBA" id="ARBA00022837"/>
    </source>
</evidence>
<dbReference type="SMART" id="SM00054">
    <property type="entry name" value="EFh"/>
    <property type="match status" value="2"/>
</dbReference>
<dbReference type="SMART" id="SM00147">
    <property type="entry name" value="RasGEF"/>
    <property type="match status" value="1"/>
</dbReference>
<dbReference type="Pfam" id="PF00130">
    <property type="entry name" value="C1_1"/>
    <property type="match status" value="1"/>
</dbReference>